<keyword evidence="3" id="KW-0540">Nuclease</keyword>
<dbReference type="Gene3D" id="3.60.10.10">
    <property type="entry name" value="Endonuclease/exonuclease/phosphatase"/>
    <property type="match status" value="1"/>
</dbReference>
<keyword evidence="3" id="KW-0378">Hydrolase</keyword>
<protein>
    <submittedName>
        <fullName evidence="3">Endonuclease/exonuclease/phosphatase family protein</fullName>
    </submittedName>
</protein>
<evidence type="ECO:0000259" key="2">
    <source>
        <dbReference type="Pfam" id="PF03372"/>
    </source>
</evidence>
<feature type="signal peptide" evidence="1">
    <location>
        <begin position="1"/>
        <end position="21"/>
    </location>
</feature>
<keyword evidence="3" id="KW-0255">Endonuclease</keyword>
<dbReference type="Pfam" id="PF03372">
    <property type="entry name" value="Exo_endo_phos"/>
    <property type="match status" value="1"/>
</dbReference>
<reference evidence="3" key="1">
    <citation type="journal article" date="2018" name="Int. J. Syst. Evol. Microbiol.">
        <title>Neptunicella marina gen. nov., sp. nov., isolated from surface seawater.</title>
        <authorList>
            <person name="Liu X."/>
            <person name="Lai Q."/>
            <person name="Du Y."/>
            <person name="Zhang X."/>
            <person name="Liu Z."/>
            <person name="Sun F."/>
            <person name="Shao Z."/>
        </authorList>
    </citation>
    <scope>NUCLEOTIDE SEQUENCE</scope>
    <source>
        <strain evidence="3">S27-2</strain>
    </source>
</reference>
<dbReference type="PROSITE" id="PS51257">
    <property type="entry name" value="PROKAR_LIPOPROTEIN"/>
    <property type="match status" value="1"/>
</dbReference>
<accession>A0A8J6INH3</accession>
<dbReference type="SUPFAM" id="SSF56219">
    <property type="entry name" value="DNase I-like"/>
    <property type="match status" value="1"/>
</dbReference>
<name>A0A8J6INH3_9ALTE</name>
<comment type="caution">
    <text evidence="3">The sequence shown here is derived from an EMBL/GenBank/DDBJ whole genome shotgun (WGS) entry which is preliminary data.</text>
</comment>
<proteinExistence type="predicted"/>
<feature type="chain" id="PRO_5035220874" evidence="1">
    <location>
        <begin position="22"/>
        <end position="305"/>
    </location>
</feature>
<keyword evidence="1" id="KW-0732">Signal</keyword>
<evidence type="ECO:0000313" key="4">
    <source>
        <dbReference type="Proteomes" id="UP000601768"/>
    </source>
</evidence>
<sequence length="305" mass="34005">MAVKFKVAGMLAAILLVSSCASTLSKTISTQSQPLKVATWNMEHFAFPINNGCRPRSEQEITQIRQYLKSVNADIYAVEEVSSVEALRQVFPEDQWNIIFSQRPDSESYECRGSGYHSTQQKVGLVLRKNIEVEKSTQQSEFGLDNPGLRYGVSATVKTSFGPLTILALHLKSGCFVDDYSSSDKQSCQTLAQQVPQLTSWIKQQETKGTPYMFLGDFNHRLSAPYNRFTREINASKSASSQLRLVTQPLLGCHPRYPAPIDHIWVGGMPTTELVSHTAVYPFSNMDEDAMLSDHCAVSVEFPAH</sequence>
<dbReference type="EMBL" id="JACNEP010000003">
    <property type="protein sequence ID" value="MBC3765220.1"/>
    <property type="molecule type" value="Genomic_DNA"/>
</dbReference>
<dbReference type="GO" id="GO:0004519">
    <property type="term" value="F:endonuclease activity"/>
    <property type="evidence" value="ECO:0007669"/>
    <property type="project" value="UniProtKB-KW"/>
</dbReference>
<reference evidence="3" key="2">
    <citation type="submission" date="2020-08" db="EMBL/GenBank/DDBJ databases">
        <authorList>
            <person name="Lai Q."/>
        </authorList>
    </citation>
    <scope>NUCLEOTIDE SEQUENCE</scope>
    <source>
        <strain evidence="3">S27-2</strain>
    </source>
</reference>
<organism evidence="3 4">
    <name type="scientific">Neptunicella marina</name>
    <dbReference type="NCBI Taxonomy" id="2125989"/>
    <lineage>
        <taxon>Bacteria</taxon>
        <taxon>Pseudomonadati</taxon>
        <taxon>Pseudomonadota</taxon>
        <taxon>Gammaproteobacteria</taxon>
        <taxon>Alteromonadales</taxon>
        <taxon>Alteromonadaceae</taxon>
        <taxon>Neptunicella</taxon>
    </lineage>
</organism>
<dbReference type="Proteomes" id="UP000601768">
    <property type="component" value="Unassembled WGS sequence"/>
</dbReference>
<gene>
    <name evidence="3" type="ORF">H8B19_04990</name>
</gene>
<dbReference type="RefSeq" id="WP_186505697.1">
    <property type="nucleotide sequence ID" value="NZ_JACNEP010000003.1"/>
</dbReference>
<feature type="domain" description="Endonuclease/exonuclease/phosphatase" evidence="2">
    <location>
        <begin position="38"/>
        <end position="295"/>
    </location>
</feature>
<evidence type="ECO:0000313" key="3">
    <source>
        <dbReference type="EMBL" id="MBC3765220.1"/>
    </source>
</evidence>
<evidence type="ECO:0000256" key="1">
    <source>
        <dbReference type="SAM" id="SignalP"/>
    </source>
</evidence>
<keyword evidence="4" id="KW-1185">Reference proteome</keyword>
<dbReference type="InterPro" id="IPR005135">
    <property type="entry name" value="Endo/exonuclease/phosphatase"/>
</dbReference>
<dbReference type="AlphaFoldDB" id="A0A8J6INH3"/>
<dbReference type="InterPro" id="IPR036691">
    <property type="entry name" value="Endo/exonu/phosph_ase_sf"/>
</dbReference>